<evidence type="ECO:0000259" key="2">
    <source>
        <dbReference type="Pfam" id="PF04073"/>
    </source>
</evidence>
<dbReference type="PATRIC" id="fig|229921.5.peg.475"/>
<feature type="domain" description="YbaK/aminoacyl-tRNA synthetase-associated" evidence="2">
    <location>
        <begin position="24"/>
        <end position="148"/>
    </location>
</feature>
<dbReference type="Proteomes" id="UP000050501">
    <property type="component" value="Unassembled WGS sequence"/>
</dbReference>
<keyword evidence="3" id="KW-0378">Hydrolase</keyword>
<dbReference type="PANTHER" id="PTHR31423:SF3">
    <property type="entry name" value="PROLYL-TRNA SYNTHETASE ASSOCIATED DOMAIN-CONTAINING PROTEIN 1-RELATED"/>
    <property type="match status" value="1"/>
</dbReference>
<protein>
    <submittedName>
        <fullName evidence="3">Ala-tRNA(Pro) hydrolase</fullName>
    </submittedName>
</protein>
<proteinExistence type="inferred from homology"/>
<comment type="similarity">
    <text evidence="1">Belongs to the PRORSD1 family.</text>
</comment>
<sequence>MPLSEGELLAYLQAQGLSYSYTAHPPVYTCEEADQFHPPQPGVHTKNLFLSGGGRFFLATTACAKRLDLKALAQTLDVGKLHFASPEQLWECLGVTPGAVTLLAVIHDTQGQVEVLMDADIWEGQAFFCHPLVNTATLVLPRADLLRFFALTQHPPRVVAMPQRGGA</sequence>
<dbReference type="RefSeq" id="WP_075071121.1">
    <property type="nucleotide sequence ID" value="NZ_BBXZ01000172.1"/>
</dbReference>
<gene>
    <name evidence="4" type="ORF">ADN01_10365</name>
    <name evidence="3" type="ORF">LSAC_03239</name>
</gene>
<dbReference type="STRING" id="229921.ADN01_10365"/>
<dbReference type="PANTHER" id="PTHR31423">
    <property type="entry name" value="YBAK DOMAIN-CONTAINING PROTEIN"/>
    <property type="match status" value="1"/>
</dbReference>
<reference evidence="3" key="1">
    <citation type="journal article" date="2015" name="Genome Announc.">
        <title>Draft Genome Sequences of Anaerolinea thermolimosa IMO-1, Bellilinea caldifistulae GOMI-1, Leptolinea tardivitalis YMTK-2, Levilinea saccharolytica KIBI-1, Longilinea arvoryzae KOME-1, Previously Described as Members of the Class Anaerolineae (Chloroflexi).</title>
        <authorList>
            <person name="Matsuura N."/>
            <person name="Tourlousse M.D."/>
            <person name="Ohashi A."/>
            <person name="Hugenholtz P."/>
            <person name="Sekiguchi Y."/>
        </authorList>
    </citation>
    <scope>NUCLEOTIDE SEQUENCE</scope>
    <source>
        <strain evidence="3">KIBI-1</strain>
    </source>
</reference>
<dbReference type="AlphaFoldDB" id="A0A0M8JPU6"/>
<name>A0A0M8JPU6_9CHLR</name>
<dbReference type="InterPro" id="IPR036754">
    <property type="entry name" value="YbaK/aa-tRNA-synt-asso_dom_sf"/>
</dbReference>
<dbReference type="EMBL" id="LGCM01000038">
    <property type="protein sequence ID" value="KPL80893.1"/>
    <property type="molecule type" value="Genomic_DNA"/>
</dbReference>
<evidence type="ECO:0000313" key="5">
    <source>
        <dbReference type="Proteomes" id="UP000050501"/>
    </source>
</evidence>
<dbReference type="InterPro" id="IPR007214">
    <property type="entry name" value="YbaK/aa-tRNA-synth-assoc-dom"/>
</dbReference>
<evidence type="ECO:0000313" key="3">
    <source>
        <dbReference type="EMBL" id="GAP19337.1"/>
    </source>
</evidence>
<dbReference type="SUPFAM" id="SSF55826">
    <property type="entry name" value="YbaK/ProRS associated domain"/>
    <property type="match status" value="1"/>
</dbReference>
<dbReference type="Gene3D" id="3.90.960.10">
    <property type="entry name" value="YbaK/aminoacyl-tRNA synthetase-associated domain"/>
    <property type="match status" value="1"/>
</dbReference>
<reference evidence="4 5" key="2">
    <citation type="submission" date="2015-07" db="EMBL/GenBank/DDBJ databases">
        <title>Genome sequence of Levilinea saccharolytica DSM 16555.</title>
        <authorList>
            <person name="Hemp J."/>
            <person name="Ward L.M."/>
            <person name="Pace L.A."/>
            <person name="Fischer W.W."/>
        </authorList>
    </citation>
    <scope>NUCLEOTIDE SEQUENCE [LARGE SCALE GENOMIC DNA]</scope>
    <source>
        <strain evidence="4 5">KIBI-1</strain>
    </source>
</reference>
<dbReference type="OrthoDB" id="9798587at2"/>
<dbReference type="InterPro" id="IPR040285">
    <property type="entry name" value="ProX/PRXD1"/>
</dbReference>
<keyword evidence="5" id="KW-1185">Reference proteome</keyword>
<dbReference type="GO" id="GO:0002161">
    <property type="term" value="F:aminoacyl-tRNA deacylase activity"/>
    <property type="evidence" value="ECO:0007669"/>
    <property type="project" value="InterPro"/>
</dbReference>
<dbReference type="EMBL" id="DF967975">
    <property type="protein sequence ID" value="GAP19337.1"/>
    <property type="molecule type" value="Genomic_DNA"/>
</dbReference>
<evidence type="ECO:0000256" key="1">
    <source>
        <dbReference type="ARBA" id="ARBA00010201"/>
    </source>
</evidence>
<organism evidence="3">
    <name type="scientific">Levilinea saccharolytica</name>
    <dbReference type="NCBI Taxonomy" id="229921"/>
    <lineage>
        <taxon>Bacteria</taxon>
        <taxon>Bacillati</taxon>
        <taxon>Chloroflexota</taxon>
        <taxon>Anaerolineae</taxon>
        <taxon>Anaerolineales</taxon>
        <taxon>Anaerolineaceae</taxon>
        <taxon>Levilinea</taxon>
    </lineage>
</organism>
<dbReference type="Pfam" id="PF04073">
    <property type="entry name" value="tRNA_edit"/>
    <property type="match status" value="1"/>
</dbReference>
<accession>A0A0M8JPU6</accession>
<evidence type="ECO:0000313" key="4">
    <source>
        <dbReference type="EMBL" id="KPL80893.1"/>
    </source>
</evidence>
<dbReference type="CDD" id="cd04335">
    <property type="entry name" value="PrdX_deacylase"/>
    <property type="match status" value="1"/>
</dbReference>